<evidence type="ECO:0000313" key="2">
    <source>
        <dbReference type="EMBL" id="GAH56693.1"/>
    </source>
</evidence>
<organism evidence="2">
    <name type="scientific">marine sediment metagenome</name>
    <dbReference type="NCBI Taxonomy" id="412755"/>
    <lineage>
        <taxon>unclassified sequences</taxon>
        <taxon>metagenomes</taxon>
        <taxon>ecological metagenomes</taxon>
    </lineage>
</organism>
<reference evidence="2" key="1">
    <citation type="journal article" date="2014" name="Front. Microbiol.">
        <title>High frequency of phylogenetically diverse reductive dehalogenase-homologous genes in deep subseafloor sedimentary metagenomes.</title>
        <authorList>
            <person name="Kawai M."/>
            <person name="Futagami T."/>
            <person name="Toyoda A."/>
            <person name="Takaki Y."/>
            <person name="Nishi S."/>
            <person name="Hori S."/>
            <person name="Arai W."/>
            <person name="Tsubouchi T."/>
            <person name="Morono Y."/>
            <person name="Uchiyama I."/>
            <person name="Ito T."/>
            <person name="Fujiyama A."/>
            <person name="Inagaki F."/>
            <person name="Takami H."/>
        </authorList>
    </citation>
    <scope>NUCLEOTIDE SEQUENCE</scope>
    <source>
        <strain evidence="2">Expedition CK06-06</strain>
    </source>
</reference>
<dbReference type="Pfam" id="PF23899">
    <property type="entry name" value="SU10_portal"/>
    <property type="match status" value="1"/>
</dbReference>
<dbReference type="PROSITE" id="PS50006">
    <property type="entry name" value="FHA_DOMAIN"/>
    <property type="match status" value="1"/>
</dbReference>
<feature type="domain" description="FHA" evidence="1">
    <location>
        <begin position="170"/>
        <end position="230"/>
    </location>
</feature>
<accession>X1IGJ7</accession>
<sequence length="271" mass="30408">MFIEAYTGQYYNKNEGTFGQEPLNLAFTAIRALVPNLITRNPKNIVGSDYLIYRQYGELLALALDYMSKKLKLPVILQRGLVDAIFTIGIFKVGLMTSNSLIYFGEEAVDPGQLYVDTVDFDDFTFDPTARQLNEASLLGEKIRAERDELMESGLYNNAVIEKLPSSATVLLGQQKSVRDLSLSRLTYQAISKLHDYVDLMELWLPDPNVIVTLPYKSSGNGKFLREETFDGPDDGPYEFLTLTPPVPDNPIPVSMAGVWHDLHMIGNRIA</sequence>
<feature type="non-terminal residue" evidence="2">
    <location>
        <position position="271"/>
    </location>
</feature>
<dbReference type="EMBL" id="BARU01021098">
    <property type="protein sequence ID" value="GAH56693.1"/>
    <property type="molecule type" value="Genomic_DNA"/>
</dbReference>
<comment type="caution">
    <text evidence="2">The sequence shown here is derived from an EMBL/GenBank/DDBJ whole genome shotgun (WGS) entry which is preliminary data.</text>
</comment>
<gene>
    <name evidence="2" type="ORF">S03H2_34559</name>
</gene>
<dbReference type="InterPro" id="IPR056909">
    <property type="entry name" value="SU10_portal"/>
</dbReference>
<evidence type="ECO:0000259" key="1">
    <source>
        <dbReference type="PROSITE" id="PS50006"/>
    </source>
</evidence>
<protein>
    <recommendedName>
        <fullName evidence="1">FHA domain-containing protein</fullName>
    </recommendedName>
</protein>
<dbReference type="InterPro" id="IPR000253">
    <property type="entry name" value="FHA_dom"/>
</dbReference>
<dbReference type="AlphaFoldDB" id="X1IGJ7"/>
<name>X1IGJ7_9ZZZZ</name>
<proteinExistence type="predicted"/>